<accession>A0A3L6DEK9</accession>
<gene>
    <name evidence="2" type="ORF">Zm00014a_001740</name>
</gene>
<dbReference type="EMBL" id="NCVQ01000010">
    <property type="protein sequence ID" value="PWZ07060.1"/>
    <property type="molecule type" value="Genomic_DNA"/>
</dbReference>
<evidence type="ECO:0000313" key="2">
    <source>
        <dbReference type="EMBL" id="PWZ07060.1"/>
    </source>
</evidence>
<evidence type="ECO:0000256" key="1">
    <source>
        <dbReference type="SAM" id="MobiDB-lite"/>
    </source>
</evidence>
<dbReference type="AlphaFoldDB" id="A0A3L6DEK9"/>
<reference evidence="2" key="1">
    <citation type="journal article" date="2018" name="Nat. Genet.">
        <title>Extensive intraspecific gene order and gene structural variations between Mo17 and other maize genomes.</title>
        <authorList>
            <person name="Sun S."/>
            <person name="Zhou Y."/>
            <person name="Chen J."/>
            <person name="Shi J."/>
            <person name="Zhao H."/>
            <person name="Zhao H."/>
            <person name="Song W."/>
            <person name="Zhang M."/>
            <person name="Cui Y."/>
            <person name="Dong X."/>
            <person name="Liu H."/>
            <person name="Ma X."/>
            <person name="Jiao Y."/>
            <person name="Wang B."/>
            <person name="Wei X."/>
            <person name="Stein J.C."/>
            <person name="Glaubitz J.C."/>
            <person name="Lu F."/>
            <person name="Yu G."/>
            <person name="Liang C."/>
            <person name="Fengler K."/>
            <person name="Li B."/>
            <person name="Rafalski A."/>
            <person name="Schnable P.S."/>
            <person name="Ware D.H."/>
            <person name="Buckler E.S."/>
            <person name="Lai J."/>
        </authorList>
    </citation>
    <scope>NUCLEOTIDE SEQUENCE [LARGE SCALE GENOMIC DNA]</scope>
    <source>
        <tissue evidence="2">Seedling</tissue>
    </source>
</reference>
<organism evidence="2">
    <name type="scientific">Zea mays</name>
    <name type="common">Maize</name>
    <dbReference type="NCBI Taxonomy" id="4577"/>
    <lineage>
        <taxon>Eukaryota</taxon>
        <taxon>Viridiplantae</taxon>
        <taxon>Streptophyta</taxon>
        <taxon>Embryophyta</taxon>
        <taxon>Tracheophyta</taxon>
        <taxon>Spermatophyta</taxon>
        <taxon>Magnoliopsida</taxon>
        <taxon>Liliopsida</taxon>
        <taxon>Poales</taxon>
        <taxon>Poaceae</taxon>
        <taxon>PACMAD clade</taxon>
        <taxon>Panicoideae</taxon>
        <taxon>Andropogonodae</taxon>
        <taxon>Andropogoneae</taxon>
        <taxon>Tripsacinae</taxon>
        <taxon>Zea</taxon>
    </lineage>
</organism>
<proteinExistence type="predicted"/>
<sequence length="51" mass="5508">MVLKASPRHPGAPKWLGVPITQRRTSKREKGKGRVESGGGDPNRGVDDQIS</sequence>
<comment type="caution">
    <text evidence="2">The sequence shown here is derived from an EMBL/GenBank/DDBJ whole genome shotgun (WGS) entry which is preliminary data.</text>
</comment>
<feature type="region of interest" description="Disordered" evidence="1">
    <location>
        <begin position="1"/>
        <end position="51"/>
    </location>
</feature>
<protein>
    <submittedName>
        <fullName evidence="2">Uncharacterized protein</fullName>
    </submittedName>
</protein>
<name>A0A3L6DEK9_MAIZE</name>
<dbReference type="Proteomes" id="UP000251960">
    <property type="component" value="Chromosome 9"/>
</dbReference>